<protein>
    <submittedName>
        <fullName evidence="1">Uncharacterized protein</fullName>
    </submittedName>
</protein>
<dbReference type="EMBL" id="UZAU01000797">
    <property type="status" value="NOT_ANNOTATED_CDS"/>
    <property type="molecule type" value="Genomic_DNA"/>
</dbReference>
<proteinExistence type="predicted"/>
<dbReference type="EnsemblPlants" id="evm.model.10.393">
    <property type="protein sequence ID" value="cds.evm.model.10.393"/>
    <property type="gene ID" value="evm.TU.10.393"/>
</dbReference>
<dbReference type="Gramene" id="evm.model.10.393">
    <property type="protein sequence ID" value="cds.evm.model.10.393"/>
    <property type="gene ID" value="evm.TU.10.393"/>
</dbReference>
<sequence>MCTLNFLGLMRIIPPPDPSLLDAPSTYKVHPSPFGKSGSIYSSAIMATSSLGNLSMKSARACPLIADLGLYLMSNWLNSTDHFSNLSEASGFAKTCRKGYFVKISIMCAWK</sequence>
<organism evidence="1 2">
    <name type="scientific">Cannabis sativa</name>
    <name type="common">Hemp</name>
    <name type="synonym">Marijuana</name>
    <dbReference type="NCBI Taxonomy" id="3483"/>
    <lineage>
        <taxon>Eukaryota</taxon>
        <taxon>Viridiplantae</taxon>
        <taxon>Streptophyta</taxon>
        <taxon>Embryophyta</taxon>
        <taxon>Tracheophyta</taxon>
        <taxon>Spermatophyta</taxon>
        <taxon>Magnoliopsida</taxon>
        <taxon>eudicotyledons</taxon>
        <taxon>Gunneridae</taxon>
        <taxon>Pentapetalae</taxon>
        <taxon>rosids</taxon>
        <taxon>fabids</taxon>
        <taxon>Rosales</taxon>
        <taxon>Cannabaceae</taxon>
        <taxon>Cannabis</taxon>
    </lineage>
</organism>
<reference evidence="1" key="1">
    <citation type="submission" date="2021-03" db="UniProtKB">
        <authorList>
            <consortium name="EnsemblPlants"/>
        </authorList>
    </citation>
    <scope>IDENTIFICATION</scope>
</reference>
<evidence type="ECO:0000313" key="1">
    <source>
        <dbReference type="EnsemblPlants" id="cds.evm.model.10.393"/>
    </source>
</evidence>
<name>A0A803QNL9_CANSA</name>
<dbReference type="AlphaFoldDB" id="A0A803QNL9"/>
<accession>A0A803QNL9</accession>
<keyword evidence="2" id="KW-1185">Reference proteome</keyword>
<dbReference type="Proteomes" id="UP000596661">
    <property type="component" value="Unassembled WGS sequence"/>
</dbReference>
<evidence type="ECO:0000313" key="2">
    <source>
        <dbReference type="Proteomes" id="UP000596661"/>
    </source>
</evidence>